<feature type="compositionally biased region" description="Polar residues" evidence="1">
    <location>
        <begin position="1229"/>
        <end position="1240"/>
    </location>
</feature>
<evidence type="ECO:0000313" key="3">
    <source>
        <dbReference type="RefSeq" id="XP_029299560.1"/>
    </source>
</evidence>
<feature type="region of interest" description="Disordered" evidence="1">
    <location>
        <begin position="808"/>
        <end position="838"/>
    </location>
</feature>
<dbReference type="GeneID" id="115016032"/>
<dbReference type="KEGG" id="cgob:115016032"/>
<feature type="compositionally biased region" description="Basic and acidic residues" evidence="1">
    <location>
        <begin position="190"/>
        <end position="200"/>
    </location>
</feature>
<feature type="compositionally biased region" description="Basic and acidic residues" evidence="1">
    <location>
        <begin position="883"/>
        <end position="907"/>
    </location>
</feature>
<proteinExistence type="predicted"/>
<feature type="compositionally biased region" description="Polar residues" evidence="1">
    <location>
        <begin position="1274"/>
        <end position="1283"/>
    </location>
</feature>
<feature type="region of interest" description="Disordered" evidence="1">
    <location>
        <begin position="725"/>
        <end position="772"/>
    </location>
</feature>
<feature type="compositionally biased region" description="Basic and acidic residues" evidence="1">
    <location>
        <begin position="926"/>
        <end position="942"/>
    </location>
</feature>
<feature type="compositionally biased region" description="Polar residues" evidence="1">
    <location>
        <begin position="1143"/>
        <end position="1167"/>
    </location>
</feature>
<feature type="region of interest" description="Disordered" evidence="1">
    <location>
        <begin position="290"/>
        <end position="320"/>
    </location>
</feature>
<sequence>MALEEEKERKSNERTVKVLDLPNWMFQNLVQLSYRKVPERETYSKLKQNERFPLLGSRFLVMHSKSDRNTKHVEMGFLCLLCQRTLSGEECHAHVFSREHVARFLDRFHPGSLTSSTDAETLMDLAKQAGRVHTISHIQVIKLDMPIWEPYSYSTAITILTSAKWRVGKAELEPTIIPKQKLVPRETLKDVNKNHVRDNSQKNVRVMEGCENTTSQKTTDTSETSPKRISEEVGAKVTDTRCLQKGDEKETPTPSEKGLEKRGEVSSRSSEEMKKAVSETCQAIKMKKMDEPAASEMPQSCKNTDKEAGTPIGKEKSKSVKDVLNQKRIISCPVEDVKQEISHKMEPLASREDAAREESQNLPSSGQKQGTPTDEGESGKPIHETEKGKDLLWQYLKRKTREPVVGLSALLECQCDERDPVYLCECCSLKIPEKDVISHVTGVEHQKIYLGGLKKLPPLPLMHQEKMIGYFAAMFEQENGYGEAQVVDLDDEMYNSLSKQSFKSAIQTVKVLQDQQDGGPGLPSTSALSGVQPVDTSVGLHAQPELCSVEDDYEVVEMEIDDDHEESEAQPHSETTAAYVMTETTCKTTGAPPESNEGVKMTQIKVESADNTHTCRTVSRSSEVKAEIIINTSVAPVKTASTSRAAISSTVAKVTATTSCKAATVANKESTVVREAACRTAPASKTKNTSKPEAAANMTKMSVKWDKTEVSVTVTQLKNSVGSTVGVAPNVQKSKAPAAPNPNPNPTTTKNPPTEPSHNFTSTKRPSENPPAVAVKRLKAIVRPRDVRVSSPSTTDSTEVLRPQVTFASPASSPADGMYVPHNEELSPDNQSEQENEHGLQTLLTSILDAGVAVKMGKPQSYAIPLATGSEGRFAQTPGTCRDAPEKRRPQEGRDPELQDKQDKGSRETAPVKLFNPDPLSSDATGNRERQNQPRFSLKPERVSSHSQAVAIISIGESSHLSRYLRVTGLDREPIIGLGFVWECRGMSESPFFLCESCMEMISHNDICEHMMRSAHKLKYIQMLHHDFLFFWRFEFLLKEMKQYIVEGIVGRLSKCERHNKVDAQCILLRPGLFEYVRSLPFSEALKMVKDIKKEPKLPWPTTCTPEQQGAGKKKEKYNSEKTVGDLDGVKPRRVLSPVDVASGSSNADAVVSPDSSAGTCLSPQKQPETRPPDSQHQRPVPELQVKKEEVHSEYPSSCIFGPTTSQTPSVSPRDECSPTKKRPAAESIETQVRSGTNDPQLEDHLPAIYKPTYSKLRPISQPSPESAYEPTSVDPSATSTLLSPEDKDAGPGSDISTVDRRKLACLIALVRKRKSELNIYHCTSAPDNGDTATSCAYYTSKSGVERTWDPKSVQTTYNMVNVTHNPPSTNSFKEMFSTAAAPVVLGHENQLVSPNSISANFANKSSLEGSTSTRGNFWFGATEAKTVGSIFPSASTGDSSGAQHQRSVEAQSNFGNANQPSPIFCAVTNDNPQPRDNTQTDSTGVPINTIVTARPNHANHQFVDGYNVQEHAEGNQGIQVTHPAFIHNPTAANIEVLFKASAN</sequence>
<feature type="region of interest" description="Disordered" evidence="1">
    <location>
        <begin position="869"/>
        <end position="942"/>
    </location>
</feature>
<feature type="region of interest" description="Disordered" evidence="1">
    <location>
        <begin position="344"/>
        <end position="384"/>
    </location>
</feature>
<feature type="compositionally biased region" description="Polar residues" evidence="1">
    <location>
        <begin position="360"/>
        <end position="372"/>
    </location>
</feature>
<feature type="region of interest" description="Disordered" evidence="1">
    <location>
        <begin position="679"/>
        <end position="699"/>
    </location>
</feature>
<accession>A0A6J2QQE6</accession>
<feature type="compositionally biased region" description="Basic and acidic residues" evidence="1">
    <location>
        <begin position="1117"/>
        <end position="1131"/>
    </location>
</feature>
<feature type="compositionally biased region" description="Basic and acidic residues" evidence="1">
    <location>
        <begin position="1168"/>
        <end position="1177"/>
    </location>
</feature>
<feature type="region of interest" description="Disordered" evidence="1">
    <location>
        <begin position="190"/>
        <end position="277"/>
    </location>
</feature>
<protein>
    <submittedName>
        <fullName evidence="3">Uncharacterized protein LOC115016032</fullName>
    </submittedName>
</protein>
<dbReference type="OrthoDB" id="8918794at2759"/>
<organism evidence="2 3">
    <name type="scientific">Cottoperca gobio</name>
    <name type="common">Frogmouth</name>
    <name type="synonym">Aphritis gobio</name>
    <dbReference type="NCBI Taxonomy" id="56716"/>
    <lineage>
        <taxon>Eukaryota</taxon>
        <taxon>Metazoa</taxon>
        <taxon>Chordata</taxon>
        <taxon>Craniata</taxon>
        <taxon>Vertebrata</taxon>
        <taxon>Euteleostomi</taxon>
        <taxon>Actinopterygii</taxon>
        <taxon>Neopterygii</taxon>
        <taxon>Teleostei</taxon>
        <taxon>Neoteleostei</taxon>
        <taxon>Acanthomorphata</taxon>
        <taxon>Eupercaria</taxon>
        <taxon>Perciformes</taxon>
        <taxon>Notothenioidei</taxon>
        <taxon>Bovichtidae</taxon>
        <taxon>Cottoperca</taxon>
    </lineage>
</organism>
<gene>
    <name evidence="3" type="primary">LOC115016032</name>
</gene>
<keyword evidence="2" id="KW-1185">Reference proteome</keyword>
<dbReference type="RefSeq" id="XP_029299560.1">
    <property type="nucleotide sequence ID" value="XM_029443700.1"/>
</dbReference>
<feature type="compositionally biased region" description="Basic and acidic residues" evidence="1">
    <location>
        <begin position="344"/>
        <end position="359"/>
    </location>
</feature>
<dbReference type="InParanoid" id="A0A6J2QQE6"/>
<feature type="region of interest" description="Disordered" evidence="1">
    <location>
        <begin position="1097"/>
        <end position="1296"/>
    </location>
</feature>
<feature type="compositionally biased region" description="Basic and acidic residues" evidence="1">
    <location>
        <begin position="303"/>
        <end position="320"/>
    </location>
</feature>
<dbReference type="Proteomes" id="UP000504630">
    <property type="component" value="Chromosome 11"/>
</dbReference>
<feature type="compositionally biased region" description="Basic and acidic residues" evidence="1">
    <location>
        <begin position="225"/>
        <end position="277"/>
    </location>
</feature>
<evidence type="ECO:0000313" key="2">
    <source>
        <dbReference type="Proteomes" id="UP000504630"/>
    </source>
</evidence>
<reference evidence="3" key="1">
    <citation type="submission" date="2025-08" db="UniProtKB">
        <authorList>
            <consortium name="RefSeq"/>
        </authorList>
    </citation>
    <scope>IDENTIFICATION</scope>
</reference>
<name>A0A6J2QQE6_COTGO</name>
<evidence type="ECO:0000256" key="1">
    <source>
        <dbReference type="SAM" id="MobiDB-lite"/>
    </source>
</evidence>
<feature type="compositionally biased region" description="Low complexity" evidence="1">
    <location>
        <begin position="213"/>
        <end position="224"/>
    </location>
</feature>